<dbReference type="Pfam" id="PF13683">
    <property type="entry name" value="rve_3"/>
    <property type="match status" value="1"/>
</dbReference>
<dbReference type="InterPro" id="IPR012337">
    <property type="entry name" value="RNaseH-like_sf"/>
</dbReference>
<feature type="domain" description="Integrase catalytic" evidence="1">
    <location>
        <begin position="1"/>
        <end position="72"/>
    </location>
</feature>
<protein>
    <submittedName>
        <fullName evidence="2">Transposase</fullName>
    </submittedName>
</protein>
<dbReference type="SUPFAM" id="SSF53098">
    <property type="entry name" value="Ribonuclease H-like"/>
    <property type="match status" value="1"/>
</dbReference>
<proteinExistence type="predicted"/>
<evidence type="ECO:0000313" key="3">
    <source>
        <dbReference type="Proteomes" id="UP000034746"/>
    </source>
</evidence>
<evidence type="ECO:0000313" key="2">
    <source>
        <dbReference type="EMBL" id="KKR95963.1"/>
    </source>
</evidence>
<sequence>MGHIFASPYHPQTNGKIERYHRSLKEDILLHVWECPEELEKEIALFVSWYNSRRYHEAFVNVTPDDVYFGRKDDILKHRAKLKAKMIRTGKSLIRI</sequence>
<gene>
    <name evidence="2" type="ORF">UU48_C0039G0006</name>
</gene>
<dbReference type="PATRIC" id="fig|1618997.3.peg.1271"/>
<dbReference type="Gene3D" id="3.30.420.10">
    <property type="entry name" value="Ribonuclease H-like superfamily/Ribonuclease H"/>
    <property type="match status" value="1"/>
</dbReference>
<dbReference type="GO" id="GO:0003676">
    <property type="term" value="F:nucleic acid binding"/>
    <property type="evidence" value="ECO:0007669"/>
    <property type="project" value="InterPro"/>
</dbReference>
<dbReference type="AlphaFoldDB" id="A0A0G0V4R5"/>
<dbReference type="EMBL" id="LCAU01000039">
    <property type="protein sequence ID" value="KKR95963.1"/>
    <property type="molecule type" value="Genomic_DNA"/>
</dbReference>
<reference evidence="2 3" key="1">
    <citation type="journal article" date="2015" name="Nature">
        <title>rRNA introns, odd ribosomes, and small enigmatic genomes across a large radiation of phyla.</title>
        <authorList>
            <person name="Brown C.T."/>
            <person name="Hug L.A."/>
            <person name="Thomas B.C."/>
            <person name="Sharon I."/>
            <person name="Castelle C.J."/>
            <person name="Singh A."/>
            <person name="Wilkins M.J."/>
            <person name="Williams K.H."/>
            <person name="Banfield J.F."/>
        </authorList>
    </citation>
    <scope>NUCLEOTIDE SEQUENCE [LARGE SCALE GENOMIC DNA]</scope>
</reference>
<dbReference type="InterPro" id="IPR036397">
    <property type="entry name" value="RNaseH_sf"/>
</dbReference>
<accession>A0A0G0V4R5</accession>
<evidence type="ECO:0000259" key="1">
    <source>
        <dbReference type="PROSITE" id="PS50994"/>
    </source>
</evidence>
<name>A0A0G0V4R5_9BACT</name>
<organism evidence="2 3">
    <name type="scientific">Candidatus Uhrbacteria bacterium GW2011_GWF2_41_16</name>
    <dbReference type="NCBI Taxonomy" id="1618997"/>
    <lineage>
        <taxon>Bacteria</taxon>
        <taxon>Candidatus Uhriibacteriota</taxon>
    </lineage>
</organism>
<dbReference type="PROSITE" id="PS50994">
    <property type="entry name" value="INTEGRASE"/>
    <property type="match status" value="1"/>
</dbReference>
<dbReference type="GO" id="GO:0015074">
    <property type="term" value="P:DNA integration"/>
    <property type="evidence" value="ECO:0007669"/>
    <property type="project" value="InterPro"/>
</dbReference>
<dbReference type="InterPro" id="IPR001584">
    <property type="entry name" value="Integrase_cat-core"/>
</dbReference>
<dbReference type="Proteomes" id="UP000034746">
    <property type="component" value="Unassembled WGS sequence"/>
</dbReference>
<comment type="caution">
    <text evidence="2">The sequence shown here is derived from an EMBL/GenBank/DDBJ whole genome shotgun (WGS) entry which is preliminary data.</text>
</comment>